<evidence type="ECO:0000256" key="1">
    <source>
        <dbReference type="SAM" id="Phobius"/>
    </source>
</evidence>
<proteinExistence type="predicted"/>
<dbReference type="HOGENOM" id="CLU_3356823_0_0_9"/>
<dbReference type="Proteomes" id="UP000019247">
    <property type="component" value="Unassembled WGS sequence"/>
</dbReference>
<evidence type="ECO:0000313" key="3">
    <source>
        <dbReference type="Proteomes" id="UP000019247"/>
    </source>
</evidence>
<name>W6T771_9LACO</name>
<accession>W6T771</accession>
<evidence type="ECO:0000313" key="2">
    <source>
        <dbReference type="EMBL" id="ETY73673.1"/>
    </source>
</evidence>
<reference evidence="2 3" key="1">
    <citation type="journal article" date="2014" name="Genome Announc.">
        <title>Genome Sequence of Lactobacillus fabifermentans Strain T30PCM01, Isolated from Fermenting Grape Marc.</title>
        <authorList>
            <person name="Treu L."/>
            <person name="Vendramin V."/>
            <person name="Bovo B."/>
            <person name="Giacomini A."/>
            <person name="Corich V."/>
            <person name="Campanaro S."/>
        </authorList>
    </citation>
    <scope>NUCLEOTIDE SEQUENCE [LARGE SCALE GENOMIC DNA]</scope>
    <source>
        <strain evidence="2 3">T30PCM01</strain>
    </source>
</reference>
<feature type="transmembrane region" description="Helical" evidence="1">
    <location>
        <begin position="6"/>
        <end position="34"/>
    </location>
</feature>
<sequence length="36" mass="4249">MRNYKYLAYSGISAVYLLAAYALFHLVRLAYFLFII</sequence>
<keyword evidence="1" id="KW-1133">Transmembrane helix</keyword>
<gene>
    <name evidence="2" type="ORF">LFAB_11165</name>
</gene>
<organism evidence="2 3">
    <name type="scientific">Lactiplantibacillus fabifermentans T30PCM01</name>
    <dbReference type="NCBI Taxonomy" id="1400520"/>
    <lineage>
        <taxon>Bacteria</taxon>
        <taxon>Bacillati</taxon>
        <taxon>Bacillota</taxon>
        <taxon>Bacilli</taxon>
        <taxon>Lactobacillales</taxon>
        <taxon>Lactobacillaceae</taxon>
        <taxon>Lactiplantibacillus</taxon>
    </lineage>
</organism>
<dbReference type="EMBL" id="AWWK01000053">
    <property type="protein sequence ID" value="ETY73673.1"/>
    <property type="molecule type" value="Genomic_DNA"/>
</dbReference>
<dbReference type="AlphaFoldDB" id="W6T771"/>
<protein>
    <submittedName>
        <fullName evidence="2">Uncharacterized protein</fullName>
    </submittedName>
</protein>
<comment type="caution">
    <text evidence="2">The sequence shown here is derived from an EMBL/GenBank/DDBJ whole genome shotgun (WGS) entry which is preliminary data.</text>
</comment>
<keyword evidence="1" id="KW-0812">Transmembrane</keyword>
<keyword evidence="1" id="KW-0472">Membrane</keyword>